<reference evidence="2" key="1">
    <citation type="journal article" date="2021" name="Proc. Natl. Acad. Sci. U.S.A.">
        <title>A Catalog of Tens of Thousands of Viruses from Human Metagenomes Reveals Hidden Associations with Chronic Diseases.</title>
        <authorList>
            <person name="Tisza M.J."/>
            <person name="Buck C.B."/>
        </authorList>
    </citation>
    <scope>NUCLEOTIDE SEQUENCE</scope>
    <source>
        <strain evidence="2">CtdDI2</strain>
    </source>
</reference>
<evidence type="ECO:0000256" key="1">
    <source>
        <dbReference type="SAM" id="Phobius"/>
    </source>
</evidence>
<protein>
    <submittedName>
        <fullName evidence="2">Uncharacterized protein</fullName>
    </submittedName>
</protein>
<name>A0A8S5NQ12_9CAUD</name>
<organism evidence="2">
    <name type="scientific">Podoviridae sp. ctdDI2</name>
    <dbReference type="NCBI Taxonomy" id="2826567"/>
    <lineage>
        <taxon>Viruses</taxon>
        <taxon>Duplodnaviria</taxon>
        <taxon>Heunggongvirae</taxon>
        <taxon>Uroviricota</taxon>
        <taxon>Caudoviricetes</taxon>
    </lineage>
</organism>
<feature type="transmembrane region" description="Helical" evidence="1">
    <location>
        <begin position="44"/>
        <end position="65"/>
    </location>
</feature>
<dbReference type="EMBL" id="BK015224">
    <property type="protein sequence ID" value="DAD96785.1"/>
    <property type="molecule type" value="Genomic_DNA"/>
</dbReference>
<keyword evidence="1" id="KW-0812">Transmembrane</keyword>
<sequence>MSKIATIILSIALALILPAISWFLIMFIYNFNKWVTSLMGGNEMVTATMTVVSCLLIIICATRLIENGEN</sequence>
<accession>A0A8S5NQ12</accession>
<keyword evidence="1" id="KW-0472">Membrane</keyword>
<proteinExistence type="predicted"/>
<feature type="transmembrane region" description="Helical" evidence="1">
    <location>
        <begin position="7"/>
        <end position="29"/>
    </location>
</feature>
<keyword evidence="1" id="KW-1133">Transmembrane helix</keyword>
<evidence type="ECO:0000313" key="2">
    <source>
        <dbReference type="EMBL" id="DAD96785.1"/>
    </source>
</evidence>